<dbReference type="InterPro" id="IPR011761">
    <property type="entry name" value="ATP-grasp"/>
</dbReference>
<dbReference type="InterPro" id="IPR030960">
    <property type="entry name" value="DHQS/DOIS_N"/>
</dbReference>
<proteinExistence type="predicted"/>
<dbReference type="Pfam" id="PF01761">
    <property type="entry name" value="DHQ_synthase"/>
    <property type="match status" value="1"/>
</dbReference>
<keyword evidence="2" id="KW-0479">Metal-binding</keyword>
<name>A0A553HN68_9PEZI</name>
<dbReference type="CDD" id="cd08199">
    <property type="entry name" value="EEVS"/>
    <property type="match status" value="1"/>
</dbReference>
<dbReference type="PANTHER" id="PTHR43622:SF3">
    <property type="entry name" value="2-EPI-5-EPI-VALIOLONE SYNTHASE"/>
    <property type="match status" value="1"/>
</dbReference>
<dbReference type="GO" id="GO:0003856">
    <property type="term" value="F:3-dehydroquinate synthase activity"/>
    <property type="evidence" value="ECO:0007669"/>
    <property type="project" value="TreeGrafter"/>
</dbReference>
<evidence type="ECO:0000259" key="10">
    <source>
        <dbReference type="PROSITE" id="PS50089"/>
    </source>
</evidence>
<dbReference type="PROSITE" id="PS50089">
    <property type="entry name" value="ZF_RING_2"/>
    <property type="match status" value="1"/>
</dbReference>
<evidence type="ECO:0000256" key="4">
    <source>
        <dbReference type="ARBA" id="ARBA00023027"/>
    </source>
</evidence>
<dbReference type="OrthoDB" id="429813at2759"/>
<keyword evidence="5" id="KW-0456">Lyase</keyword>
<evidence type="ECO:0008006" key="14">
    <source>
        <dbReference type="Google" id="ProtNLM"/>
    </source>
</evidence>
<keyword evidence="7" id="KW-0067">ATP-binding</keyword>
<dbReference type="Proteomes" id="UP000319160">
    <property type="component" value="Unassembled WGS sequence"/>
</dbReference>
<dbReference type="Pfam" id="PF00501">
    <property type="entry name" value="AMP-binding"/>
    <property type="match status" value="1"/>
</dbReference>
<dbReference type="PANTHER" id="PTHR43622">
    <property type="entry name" value="3-DEHYDROQUINATE SYNTHASE"/>
    <property type="match status" value="1"/>
</dbReference>
<dbReference type="InterPro" id="IPR056179">
    <property type="entry name" value="DHQS_C"/>
</dbReference>
<evidence type="ECO:0000259" key="9">
    <source>
        <dbReference type="PROSITE" id="PS50075"/>
    </source>
</evidence>
<dbReference type="InterPro" id="IPR035872">
    <property type="entry name" value="EEVS-like"/>
</dbReference>
<dbReference type="InterPro" id="IPR042099">
    <property type="entry name" value="ANL_N_sf"/>
</dbReference>
<dbReference type="EMBL" id="VFLP01000068">
    <property type="protein sequence ID" value="TRX89399.1"/>
    <property type="molecule type" value="Genomic_DNA"/>
</dbReference>
<gene>
    <name evidence="12" type="ORF">FHL15_009697</name>
</gene>
<evidence type="ECO:0000313" key="13">
    <source>
        <dbReference type="Proteomes" id="UP000319160"/>
    </source>
</evidence>
<keyword evidence="13" id="KW-1185">Reference proteome</keyword>
<dbReference type="FunFam" id="3.40.50.1970:FF:000018">
    <property type="entry name" value="Related to 2-epi-5-epi-valiolone synthase"/>
    <property type="match status" value="1"/>
</dbReference>
<dbReference type="SUPFAM" id="SSF51735">
    <property type="entry name" value="NAD(P)-binding Rossmann-fold domains"/>
    <property type="match status" value="1"/>
</dbReference>
<comment type="cofactor">
    <cofactor evidence="1">
        <name>NAD(+)</name>
        <dbReference type="ChEBI" id="CHEBI:57540"/>
    </cofactor>
</comment>
<dbReference type="STRING" id="2512241.A0A553HN68"/>
<keyword evidence="3 7" id="KW-0547">Nucleotide-binding</keyword>
<feature type="domain" description="Carrier" evidence="9">
    <location>
        <begin position="1532"/>
        <end position="1610"/>
    </location>
</feature>
<dbReference type="Pfam" id="PF07993">
    <property type="entry name" value="NAD_binding_4"/>
    <property type="match status" value="1"/>
</dbReference>
<sequence>MSDLKANVRETENGFHVEGYEKIEYDFSFVDGVFDTANPDLANCYKKWGRVLAVTDKNVYALYGRKMEEYFKAFDLALKVHQTSIGEKAKTVDTFLSICDSMTDFGIIRKEPVLVVGGGLVTDVAGFACAAYRRNTNFIRVPTTVIGLIDASVSIKVAVNYGRYKNRLGAYHAPLHTFLDFNFLRTLPISQVRNGFAELIKISSCAHLEVFNLLDKYCEQLIHTKFGRYEGSPIEINREGIFEMLKLESPNLHEIGLDRVIAYGHTWSPLHELVPETPLRHGHAISIDMAYSATLAKQRGLLSDDEHYRLLTLFSRAGLSIDHPQFDEQVLEKGTAAILKTRDGLLRLAVPSPLGSCTFINDAHLQELKDALLKHKLLVKEFPRGGAGIEAYVDSSDTGYADLATENTSIDNTLKTAGVKRPIGAQDGSAKCKFTHNGLVNGHDGDAPRGPVNNLGNGIKAQAPTIRAYSTPGRPDYDDALALTLFTGVGMAKALTLARAFHLSGHRVIGADFEDYMIPCSGRFSKALSGFYRLTRPYSPAHVEAYTKRLVQIIKDENIDLWVSCSGVASAVEDAQAKEAIEQRTSCRCIQYDIATTSMLHEKNTFMRACAERELPIPDTHEVTSRDEVLRVLTSSALLYPGRKYILKPVGMDDVNRGDMTLLPLSSHLMTSEHVSRLYISTSTPWILQQFIPGGEEYCTHSLVVRGKLKCFIACPSAELLMHYAPLPRDDVLWREMRDFTVGFLERSPNANSMTGHLSFDFMVDSGHAKEKEKGLGRSIYAIECNPRAHTAVVLFAQQGSEMQDMVRAYLSATERPENASIDTREAYERISAGKETLVTPPVVVQPRYWIGHDIVSLVFHPLARLGMGRIRRKKFSKLSLIFLRHLITWKEGSFETWDPLPALVLYHPFLLMIISTVAADLEKTKGACLYPSYLNHHALASHDSNVSCITIIVRLSNPILRDQTHYFQIMMIEIDHNHFTCTLAEVAFLRKHDIRLSRSFQTVLGLIDNQARYIPNSPALGFVTGREYSTKKNLVNFEELDKLSRIAAAQLGQTLLETKQYSGSITVGLFCYSSLDLVLSWLGLLRLGHKSLFLAPQLDIHAIKHLCQEVGIRVILVDTSHRSQLSQIQSDIHITRIPNYYENGSETNEIPSSIEKGPSSSVAFLQHTSGTSSGLPKPIFQTEWGAVGCLPVFTEANPKATFTTTPFYHGGLADALRAWTSGAMIWFFSEGELPITSKNIEEAVDLARRRSGKVPVNYFSSVPYVLQMLTEAERSSGVEMLKSMDLVGVGGAPFSPAIGDKLVKSGVKLLSRMGSAECGFLMSSHRQYNNDSGWQYLKAVDDPKLLDFEPQDDGLYELVVKPGWPLRLKTNREDGSYATADLFEPHPWDPNTWRYHGRKDALIILANGKKFDPSPIEDELRFSNVLLQDVLVFGAGRSYPGALLFTNCRYLSNDECLEKVWPNIRTLNSLLPQSSRLPRQAIVMIQVEEGEDTLPRSSKGTILRCQAESRYAEIIDKVYTSPSRPLERAHISDNELVPFISGLFKEVLDRQINPEEDVFTQGVDSIDCVHITKQIQDTLFSSQVPLLPQNVIYDNGTILELVNTLKRTREGGDCRVQGHEEESVLLMRQLVQKFSDVDISGAGTSRKDIVVVLTGASGMLGAHILDRLIDDSRVSKVYCLLRGNTRFVAEERIVKALVKRKLRSEKELRCSGAFHNMVCLPCDLSAPYLGLSDRDRLCITDEATHIIHSAWTVNFNLGLRHFETQLANTQNLIHIANVSGAEFFFISSTAAVCNMVSMTVPEKISSEPRDASALGYSKSKWVAEQVCAAACSQKTETGSERSCGKPRVSIIRVGQLCGNESGIWNASEAYPLLLSTAKVISCLPDLPGKCLNWLPVDIAAKAIMEIVLPHCNKNIAARSCPFDVPVYHVLNPHQSPSWRQMLDWFLKEPGSIPFNIVSAPTWMELLEVALAADPGSEHPWQVLMGMWKRQYVLNENNNGVGSSAEAPTFECYVFDSGSYIKVAIGIAKLLTILAGPTVMICFEFPMADNTPSGTGREEPTDEKGDPDQSPDAASEGDRKYCFICINEDDRPLSAMVPCGHSWCLECLARLLELAIFDNSFPAGCCAPISTERYESMLNPELIQRYREKLAEYQDPNPIFCHQRKCSAHIPRTKIINGVGNCTKCGSDTCEKCKGASHNGACPEDTDLKKTLELVRKKRWPRCKACGHVIEKVDGCNHITSSQRRRAREAPPAIFVADDPRTHHLYTPLMDSATVRAQEFTSQAFNSQAVNPQAVNPQTFNPQVNPQTFNPQTINPQTINPQTFNLQTFNLQTVNLQVVNPRPVIPQTLNPPLFIPQTSSPLASDSVAFRTLRPLQWQDIMLNLWDIRERNRCNHINGWQMPGYVNDAEPTHGRNSSVL</sequence>
<evidence type="ECO:0000259" key="11">
    <source>
        <dbReference type="PROSITE" id="PS50975"/>
    </source>
</evidence>
<evidence type="ECO:0000256" key="2">
    <source>
        <dbReference type="ARBA" id="ARBA00022723"/>
    </source>
</evidence>
<dbReference type="Pfam" id="PF24621">
    <property type="entry name" value="DHQS_C"/>
    <property type="match status" value="1"/>
</dbReference>
<dbReference type="InterPro" id="IPR013083">
    <property type="entry name" value="Znf_RING/FYVE/PHD"/>
</dbReference>
<evidence type="ECO:0000313" key="12">
    <source>
        <dbReference type="EMBL" id="TRX89399.1"/>
    </source>
</evidence>
<dbReference type="PROSITE" id="PS50975">
    <property type="entry name" value="ATP_GRASP"/>
    <property type="match status" value="1"/>
</dbReference>
<evidence type="ECO:0000256" key="5">
    <source>
        <dbReference type="ARBA" id="ARBA00023239"/>
    </source>
</evidence>
<dbReference type="GO" id="GO:0008270">
    <property type="term" value="F:zinc ion binding"/>
    <property type="evidence" value="ECO:0007669"/>
    <property type="project" value="UniProtKB-KW"/>
</dbReference>
<dbReference type="Gene3D" id="3.40.50.1970">
    <property type="match status" value="1"/>
</dbReference>
<keyword evidence="6" id="KW-0862">Zinc</keyword>
<dbReference type="Gene3D" id="3.30.40.10">
    <property type="entry name" value="Zinc/RING finger domain, C3HC4 (zinc finger)"/>
    <property type="match status" value="1"/>
</dbReference>
<keyword evidence="6" id="KW-0863">Zinc-finger</keyword>
<dbReference type="InterPro" id="IPR013120">
    <property type="entry name" value="FAR_NAD-bd"/>
</dbReference>
<evidence type="ECO:0000256" key="7">
    <source>
        <dbReference type="PROSITE-ProRule" id="PRU00409"/>
    </source>
</evidence>
<dbReference type="InterPro" id="IPR036291">
    <property type="entry name" value="NAD(P)-bd_dom_sf"/>
</dbReference>
<dbReference type="SUPFAM" id="SSF57850">
    <property type="entry name" value="RING/U-box"/>
    <property type="match status" value="1"/>
</dbReference>
<dbReference type="SUPFAM" id="SSF56801">
    <property type="entry name" value="Acetyl-CoA synthetase-like"/>
    <property type="match status" value="1"/>
</dbReference>
<comment type="caution">
    <text evidence="12">The sequence shown here is derived from an EMBL/GenBank/DDBJ whole genome shotgun (WGS) entry which is preliminary data.</text>
</comment>
<accession>A0A553HN68</accession>
<protein>
    <recommendedName>
        <fullName evidence="14">Carrier domain-containing protein</fullName>
    </recommendedName>
</protein>
<dbReference type="Gene3D" id="1.20.1090.10">
    <property type="entry name" value="Dehydroquinate synthase-like - alpha domain"/>
    <property type="match status" value="1"/>
</dbReference>
<dbReference type="Gene3D" id="3.40.50.720">
    <property type="entry name" value="NAD(P)-binding Rossmann-like Domain"/>
    <property type="match status" value="1"/>
</dbReference>
<evidence type="ECO:0000256" key="6">
    <source>
        <dbReference type="PROSITE-ProRule" id="PRU00175"/>
    </source>
</evidence>
<evidence type="ECO:0000256" key="8">
    <source>
        <dbReference type="SAM" id="MobiDB-lite"/>
    </source>
</evidence>
<keyword evidence="4" id="KW-0520">NAD</keyword>
<dbReference type="CDD" id="cd20335">
    <property type="entry name" value="BRcat_RBR"/>
    <property type="match status" value="1"/>
</dbReference>
<dbReference type="FunFam" id="1.20.1090.10:FF:000015">
    <property type="entry name" value="3-dehydroquinate synthase protein"/>
    <property type="match status" value="1"/>
</dbReference>
<dbReference type="SUPFAM" id="SSF56059">
    <property type="entry name" value="Glutathione synthetase ATP-binding domain-like"/>
    <property type="match status" value="1"/>
</dbReference>
<dbReference type="GO" id="GO:0005524">
    <property type="term" value="F:ATP binding"/>
    <property type="evidence" value="ECO:0007669"/>
    <property type="project" value="UniProtKB-UniRule"/>
</dbReference>
<dbReference type="SUPFAM" id="SSF56796">
    <property type="entry name" value="Dehydroquinate synthase-like"/>
    <property type="match status" value="1"/>
</dbReference>
<dbReference type="InterPro" id="IPR050071">
    <property type="entry name" value="Dehydroquinate_synthase"/>
</dbReference>
<dbReference type="Gene3D" id="3.40.50.12780">
    <property type="entry name" value="N-terminal domain of ligase-like"/>
    <property type="match status" value="1"/>
</dbReference>
<dbReference type="PROSITE" id="PS50075">
    <property type="entry name" value="CARRIER"/>
    <property type="match status" value="1"/>
</dbReference>
<dbReference type="InterPro" id="IPR001841">
    <property type="entry name" value="Znf_RING"/>
</dbReference>
<dbReference type="GO" id="GO:0017000">
    <property type="term" value="P:antibiotic biosynthetic process"/>
    <property type="evidence" value="ECO:0007669"/>
    <property type="project" value="InterPro"/>
</dbReference>
<evidence type="ECO:0000256" key="1">
    <source>
        <dbReference type="ARBA" id="ARBA00001911"/>
    </source>
</evidence>
<dbReference type="InterPro" id="IPR000873">
    <property type="entry name" value="AMP-dep_synth/lig_dom"/>
</dbReference>
<dbReference type="Pfam" id="PF23562">
    <property type="entry name" value="AMP-binding_C_3"/>
    <property type="match status" value="1"/>
</dbReference>
<feature type="domain" description="RING-type" evidence="10">
    <location>
        <begin position="2082"/>
        <end position="2125"/>
    </location>
</feature>
<dbReference type="InterPro" id="IPR009081">
    <property type="entry name" value="PP-bd_ACP"/>
</dbReference>
<feature type="region of interest" description="Disordered" evidence="8">
    <location>
        <begin position="2050"/>
        <end position="2076"/>
    </location>
</feature>
<dbReference type="Gene3D" id="3.40.50.20">
    <property type="match status" value="1"/>
</dbReference>
<evidence type="ECO:0000256" key="3">
    <source>
        <dbReference type="ARBA" id="ARBA00022741"/>
    </source>
</evidence>
<reference evidence="13" key="1">
    <citation type="submission" date="2019-06" db="EMBL/GenBank/DDBJ databases">
        <title>Draft genome sequence of the griseofulvin-producing fungus Xylaria cubensis strain G536.</title>
        <authorList>
            <person name="Mead M.E."/>
            <person name="Raja H.A."/>
            <person name="Steenwyk J.L."/>
            <person name="Knowles S.L."/>
            <person name="Oberlies N.H."/>
            <person name="Rokas A."/>
        </authorList>
    </citation>
    <scope>NUCLEOTIDE SEQUENCE [LARGE SCALE GENOMIC DNA]</scope>
    <source>
        <strain evidence="13">G536</strain>
    </source>
</reference>
<feature type="compositionally biased region" description="Basic and acidic residues" evidence="8">
    <location>
        <begin position="2056"/>
        <end position="2067"/>
    </location>
</feature>
<organism evidence="12 13">
    <name type="scientific">Xylaria flabelliformis</name>
    <dbReference type="NCBI Taxonomy" id="2512241"/>
    <lineage>
        <taxon>Eukaryota</taxon>
        <taxon>Fungi</taxon>
        <taxon>Dikarya</taxon>
        <taxon>Ascomycota</taxon>
        <taxon>Pezizomycotina</taxon>
        <taxon>Sordariomycetes</taxon>
        <taxon>Xylariomycetidae</taxon>
        <taxon>Xylariales</taxon>
        <taxon>Xylariaceae</taxon>
        <taxon>Xylaria</taxon>
    </lineage>
</organism>
<feature type="domain" description="ATP-grasp" evidence="11">
    <location>
        <begin position="607"/>
        <end position="815"/>
    </location>
</feature>